<organism evidence="1 2">
    <name type="scientific">Brachionus plicatilis</name>
    <name type="common">Marine rotifer</name>
    <name type="synonym">Brachionus muelleri</name>
    <dbReference type="NCBI Taxonomy" id="10195"/>
    <lineage>
        <taxon>Eukaryota</taxon>
        <taxon>Metazoa</taxon>
        <taxon>Spiralia</taxon>
        <taxon>Gnathifera</taxon>
        <taxon>Rotifera</taxon>
        <taxon>Eurotatoria</taxon>
        <taxon>Monogononta</taxon>
        <taxon>Pseudotrocha</taxon>
        <taxon>Ploima</taxon>
        <taxon>Brachionidae</taxon>
        <taxon>Brachionus</taxon>
    </lineage>
</organism>
<sequence>MLKFCNRYINNFEFDLIENKDLNAEQFKKERKGSNKMNLPCHAKKLKSQKHENLLTFLKFAMKL</sequence>
<accession>A0A3M7PGX4</accession>
<dbReference type="Proteomes" id="UP000276133">
    <property type="component" value="Unassembled WGS sequence"/>
</dbReference>
<reference evidence="1 2" key="1">
    <citation type="journal article" date="2018" name="Sci. Rep.">
        <title>Genomic signatures of local adaptation to the degree of environmental predictability in rotifers.</title>
        <authorList>
            <person name="Franch-Gras L."/>
            <person name="Hahn C."/>
            <person name="Garcia-Roger E.M."/>
            <person name="Carmona M.J."/>
            <person name="Serra M."/>
            <person name="Gomez A."/>
        </authorList>
    </citation>
    <scope>NUCLEOTIDE SEQUENCE [LARGE SCALE GENOMIC DNA]</scope>
    <source>
        <strain evidence="1">HYR1</strain>
    </source>
</reference>
<protein>
    <submittedName>
        <fullName evidence="1">Uncharacterized protein</fullName>
    </submittedName>
</protein>
<name>A0A3M7PGX4_BRAPC</name>
<evidence type="ECO:0000313" key="1">
    <source>
        <dbReference type="EMBL" id="RMZ97937.1"/>
    </source>
</evidence>
<dbReference type="AlphaFoldDB" id="A0A3M7PGX4"/>
<comment type="caution">
    <text evidence="1">The sequence shown here is derived from an EMBL/GenBank/DDBJ whole genome shotgun (WGS) entry which is preliminary data.</text>
</comment>
<gene>
    <name evidence="1" type="ORF">BpHYR1_017771</name>
</gene>
<keyword evidence="2" id="KW-1185">Reference proteome</keyword>
<proteinExistence type="predicted"/>
<dbReference type="EMBL" id="REGN01011081">
    <property type="protein sequence ID" value="RMZ97937.1"/>
    <property type="molecule type" value="Genomic_DNA"/>
</dbReference>
<evidence type="ECO:0000313" key="2">
    <source>
        <dbReference type="Proteomes" id="UP000276133"/>
    </source>
</evidence>